<dbReference type="ExpressionAtlas" id="A0A5G2RE64">
    <property type="expression patterns" value="baseline and differential"/>
</dbReference>
<reference evidence="3" key="1">
    <citation type="submission" date="2009-11" db="EMBL/GenBank/DDBJ databases">
        <authorList>
            <consortium name="Porcine genome sequencing project"/>
        </authorList>
    </citation>
    <scope>NUCLEOTIDE SEQUENCE [LARGE SCALE GENOMIC DNA]</scope>
    <source>
        <strain evidence="3">Duroc</strain>
    </source>
</reference>
<protein>
    <submittedName>
        <fullName evidence="2">BRCA2 and CDKN1A interacting protein</fullName>
    </submittedName>
</protein>
<dbReference type="AlphaFoldDB" id="A0A5G2RE64"/>
<reference evidence="2" key="2">
    <citation type="journal article" date="2020" name="Gigascience">
        <title>An improved pig reference genome sequence to enable pig genetics and genomics research.</title>
        <authorList>
            <person name="Warr A."/>
            <person name="Affara N."/>
            <person name="Aken B."/>
            <person name="Beiki H."/>
            <person name="Bickhart D.M."/>
            <person name="Billis K."/>
            <person name="Chow W."/>
            <person name="Eory L."/>
            <person name="Finlayson H.A."/>
            <person name="Flicek P."/>
            <person name="Giron C.G."/>
            <person name="Griffin D.K."/>
            <person name="Hall R."/>
            <person name="Hannum G."/>
            <person name="Hourlier T."/>
            <person name="Howe K."/>
            <person name="Hume D.A."/>
            <person name="Izuogu O."/>
            <person name="Kim K."/>
            <person name="Koren S."/>
            <person name="Liu H."/>
            <person name="Manchanda N."/>
            <person name="Martin F.J."/>
            <person name="Nonneman D.J."/>
            <person name="O'Connor R.E."/>
            <person name="Phillippy A.M."/>
            <person name="Rohrer G.A."/>
            <person name="Rosen B.D."/>
            <person name="Rund L.A."/>
            <person name="Sargent C.A."/>
            <person name="Schook L.B."/>
            <person name="Schroeder S.G."/>
            <person name="Schwartz A.S."/>
            <person name="Skinner B.M."/>
            <person name="Talbot R."/>
            <person name="Tseng E."/>
            <person name="Tuggle C.K."/>
            <person name="Watson M."/>
            <person name="Smith T.P.L."/>
            <person name="Archibald A.L."/>
        </authorList>
    </citation>
    <scope>NUCLEOTIDE SEQUENCE [LARGE SCALE GENOMIC DNA]</scope>
    <source>
        <strain evidence="2">Duroc</strain>
    </source>
</reference>
<dbReference type="GO" id="GO:0005634">
    <property type="term" value="C:nucleus"/>
    <property type="evidence" value="ECO:0000318"/>
    <property type="project" value="GO_Central"/>
</dbReference>
<evidence type="ECO:0000256" key="1">
    <source>
        <dbReference type="SAM" id="MobiDB-lite"/>
    </source>
</evidence>
<dbReference type="GeneTree" id="ENSGT00390000000696"/>
<reference evidence="2" key="3">
    <citation type="submission" date="2025-08" db="UniProtKB">
        <authorList>
            <consortium name="Ensembl"/>
        </authorList>
    </citation>
    <scope>IDENTIFICATION</scope>
</reference>
<name>A0A5G2RE64_PIG</name>
<organism evidence="2 3">
    <name type="scientific">Sus scrofa</name>
    <name type="common">Pig</name>
    <dbReference type="NCBI Taxonomy" id="9823"/>
    <lineage>
        <taxon>Eukaryota</taxon>
        <taxon>Metazoa</taxon>
        <taxon>Chordata</taxon>
        <taxon>Craniata</taxon>
        <taxon>Vertebrata</taxon>
        <taxon>Euteleostomi</taxon>
        <taxon>Mammalia</taxon>
        <taxon>Eutheria</taxon>
        <taxon>Laurasiatheria</taxon>
        <taxon>Artiodactyla</taxon>
        <taxon>Suina</taxon>
        <taxon>Suidae</taxon>
        <taxon>Sus</taxon>
    </lineage>
</organism>
<evidence type="ECO:0000313" key="2">
    <source>
        <dbReference type="Ensembl" id="ENSSSCP00000069112.2"/>
    </source>
</evidence>
<dbReference type="Ensembl" id="ENSSSCT00000075288.2">
    <property type="protein sequence ID" value="ENSSSCP00000069112.2"/>
    <property type="gene ID" value="ENSSSCG00000010743.6"/>
</dbReference>
<dbReference type="STRING" id="9823.ENSSSCP00000069112"/>
<dbReference type="VGNC" id="VGNC:85775">
    <property type="gene designation" value="BCCIP"/>
</dbReference>
<evidence type="ECO:0000313" key="3">
    <source>
        <dbReference type="Proteomes" id="UP000008227"/>
    </source>
</evidence>
<accession>A0A5G2RE64</accession>
<proteinExistence type="predicted"/>
<sequence>MASRPKRRAVGNGSPAPRDEEEEEDEVDEDDEDSDEGEDEEDEIINERWLFFWKPSGWGACTRGKGCWDLLQWRGHGSEY</sequence>
<dbReference type="Bgee" id="ENSSSCG00000010743">
    <property type="expression patterns" value="Expressed in semimembranosus muscle and 46 other cell types or tissues"/>
</dbReference>
<dbReference type="Proteomes" id="UP000008227">
    <property type="component" value="Chromosome 14"/>
</dbReference>
<reference evidence="2" key="4">
    <citation type="submission" date="2025-09" db="UniProtKB">
        <authorList>
            <consortium name="Ensembl"/>
        </authorList>
    </citation>
    <scope>IDENTIFICATION</scope>
</reference>
<gene>
    <name evidence="2 4" type="primary">BCCIP</name>
</gene>
<feature type="compositionally biased region" description="Acidic residues" evidence="1">
    <location>
        <begin position="19"/>
        <end position="44"/>
    </location>
</feature>
<keyword evidence="3" id="KW-1185">Reference proteome</keyword>
<dbReference type="FunCoup" id="A0A5G2RE64">
    <property type="interactions" value="1942"/>
</dbReference>
<feature type="region of interest" description="Disordered" evidence="1">
    <location>
        <begin position="1"/>
        <end position="45"/>
    </location>
</feature>
<dbReference type="InParanoid" id="A0A5G2RE64"/>
<evidence type="ECO:0000313" key="4">
    <source>
        <dbReference type="VGNC" id="VGNC:85775"/>
    </source>
</evidence>